<feature type="signal peptide" evidence="3">
    <location>
        <begin position="1"/>
        <end position="16"/>
    </location>
</feature>
<feature type="chain" id="PRO_5042039504" evidence="3">
    <location>
        <begin position="17"/>
        <end position="788"/>
    </location>
</feature>
<evidence type="ECO:0000259" key="4">
    <source>
        <dbReference type="PROSITE" id="PS50214"/>
    </source>
</evidence>
<gene>
    <name evidence="6" type="ORF">CTAYLR_003219</name>
</gene>
<dbReference type="Gene3D" id="3.40.390.10">
    <property type="entry name" value="Collagenase (Catalytic Domain)"/>
    <property type="match status" value="1"/>
</dbReference>
<dbReference type="PROSITE" id="PS50215">
    <property type="entry name" value="ADAM_MEPRO"/>
    <property type="match status" value="1"/>
</dbReference>
<organism evidence="6 7">
    <name type="scientific">Chrysophaeum taylorii</name>
    <dbReference type="NCBI Taxonomy" id="2483200"/>
    <lineage>
        <taxon>Eukaryota</taxon>
        <taxon>Sar</taxon>
        <taxon>Stramenopiles</taxon>
        <taxon>Ochrophyta</taxon>
        <taxon>Pelagophyceae</taxon>
        <taxon>Pelagomonadales</taxon>
        <taxon>Pelagomonadaceae</taxon>
        <taxon>Chrysophaeum</taxon>
    </lineage>
</organism>
<dbReference type="InterPro" id="IPR001590">
    <property type="entry name" value="Peptidase_M12B"/>
</dbReference>
<dbReference type="InterPro" id="IPR036436">
    <property type="entry name" value="Disintegrin_dom_sf"/>
</dbReference>
<evidence type="ECO:0000313" key="7">
    <source>
        <dbReference type="Proteomes" id="UP001230188"/>
    </source>
</evidence>
<keyword evidence="2" id="KW-0812">Transmembrane</keyword>
<dbReference type="PROSITE" id="PS50214">
    <property type="entry name" value="DISINTEGRIN_2"/>
    <property type="match status" value="1"/>
</dbReference>
<evidence type="ECO:0000313" key="6">
    <source>
        <dbReference type="EMBL" id="KAJ8601191.1"/>
    </source>
</evidence>
<evidence type="ECO:0000256" key="3">
    <source>
        <dbReference type="SAM" id="SignalP"/>
    </source>
</evidence>
<keyword evidence="7" id="KW-1185">Reference proteome</keyword>
<dbReference type="Pfam" id="PF01421">
    <property type="entry name" value="Reprolysin"/>
    <property type="match status" value="1"/>
</dbReference>
<proteinExistence type="predicted"/>
<evidence type="ECO:0000256" key="1">
    <source>
        <dbReference type="PROSITE-ProRule" id="PRU00276"/>
    </source>
</evidence>
<dbReference type="GO" id="GO:0046872">
    <property type="term" value="F:metal ion binding"/>
    <property type="evidence" value="ECO:0007669"/>
    <property type="project" value="UniProtKB-KW"/>
</dbReference>
<comment type="caution">
    <text evidence="1">Lacks conserved residue(s) required for the propagation of feature annotation.</text>
</comment>
<keyword evidence="1" id="KW-0479">Metal-binding</keyword>
<keyword evidence="1" id="KW-0862">Zinc</keyword>
<sequence>MLGAYFSARFFFVVAAGNGGEVGAYGGHKVTLKVLPPVHSNNNNNNNKGEVMRVRVASSEEDALNLTLRLRVDTSPFGDEYREMSWSRHGGFESRGVGVPQCLYAGGAHDVAGEAVGRVLASFCGSRARVWIRTLERRALEVRWVGSLRSHVVVSLEATTTTSLPVVTRGLATEFSGRREVRDWDECAFQPRKYVEIVAVNDASRYGAHGDETTALTALIMALVRDVYLAPSDDAYFGTLEEGFGLHDDARFACTVEPKLVGQVTFLSNPDAIAYEAGAKNCSACGDVCSRDDQISSTCLLDSFSAWVVGADLPRIFGVSIDNVQLFSGHHFDGNAIGTAFVSGMCSWSFSTGIHSHPSLSILSSAWVVAHEIGHNLGLVHDVGTAKFIMGSLPSASLVESGDMALFRFSNLSKVDANSYMNNVYRWIFPPCLDNEPGTYNNSSVASVCGNGVVEDGEECDVAIASVDDRCCGAPLSENACKLLGDCECAVSDPCCDDGRLAAEGTVCRVALHPECDFEERCDGLSPTCPIDLYVPAGASSCTDVVAEDVVESGLCFRADCMIASNDSYCGTEPNNQAQCRTEDTAASAGVPCNEYGISGQCRAAQYDVTKTGAITSSPAKCVDSSELRTYRWSNCACVGEDGNGVDSKLCETNVECALSTLQPSLSHQPTALRPDYRAGSTFVPTGMPIVVRHRENRSRSGAAIIAENATIVCKPSTQNFASVVPINYVVQVALVLCVLVLLFFMIRTWKGRRFKIELSWSSSSVRPADDLGEGNLNIPDDDGAETP</sequence>
<keyword evidence="2" id="KW-0472">Membrane</keyword>
<dbReference type="InterPro" id="IPR024079">
    <property type="entry name" value="MetalloPept_cat_dom_sf"/>
</dbReference>
<dbReference type="GO" id="GO:0006509">
    <property type="term" value="P:membrane protein ectodomain proteolysis"/>
    <property type="evidence" value="ECO:0007669"/>
    <property type="project" value="TreeGrafter"/>
</dbReference>
<feature type="binding site" evidence="1">
    <location>
        <position position="371"/>
    </location>
    <ligand>
        <name>Zn(2+)</name>
        <dbReference type="ChEBI" id="CHEBI:29105"/>
        <note>catalytic</note>
    </ligand>
</feature>
<comment type="caution">
    <text evidence="6">The sequence shown here is derived from an EMBL/GenBank/DDBJ whole genome shotgun (WGS) entry which is preliminary data.</text>
</comment>
<dbReference type="SUPFAM" id="SSF55486">
    <property type="entry name" value="Metalloproteases ('zincins'), catalytic domain"/>
    <property type="match status" value="1"/>
</dbReference>
<evidence type="ECO:0000256" key="2">
    <source>
        <dbReference type="SAM" id="Phobius"/>
    </source>
</evidence>
<dbReference type="Gene3D" id="4.10.70.10">
    <property type="entry name" value="Disintegrin domain"/>
    <property type="match status" value="1"/>
</dbReference>
<feature type="binding site" evidence="1">
    <location>
        <position position="375"/>
    </location>
    <ligand>
        <name>Zn(2+)</name>
        <dbReference type="ChEBI" id="CHEBI:29105"/>
        <note>catalytic</note>
    </ligand>
</feature>
<dbReference type="InterPro" id="IPR001762">
    <property type="entry name" value="Disintegrin_dom"/>
</dbReference>
<reference evidence="6" key="1">
    <citation type="submission" date="2023-01" db="EMBL/GenBank/DDBJ databases">
        <title>Metagenome sequencing of chrysophaentin producing Chrysophaeum taylorii.</title>
        <authorList>
            <person name="Davison J."/>
            <person name="Bewley C."/>
        </authorList>
    </citation>
    <scope>NUCLEOTIDE SEQUENCE</scope>
    <source>
        <strain evidence="6">NIES-1699</strain>
    </source>
</reference>
<dbReference type="PANTHER" id="PTHR11905:SF159">
    <property type="entry name" value="ADAM METALLOPROTEASE"/>
    <property type="match status" value="1"/>
</dbReference>
<accession>A0AAD7UAA0</accession>
<dbReference type="AlphaFoldDB" id="A0AAD7UAA0"/>
<dbReference type="SUPFAM" id="SSF57552">
    <property type="entry name" value="Blood coagulation inhibitor (disintegrin)"/>
    <property type="match status" value="1"/>
</dbReference>
<dbReference type="Proteomes" id="UP001230188">
    <property type="component" value="Unassembled WGS sequence"/>
</dbReference>
<keyword evidence="3" id="KW-0732">Signal</keyword>
<feature type="domain" description="Disintegrin" evidence="4">
    <location>
        <begin position="446"/>
        <end position="537"/>
    </location>
</feature>
<name>A0AAD7UAA0_9STRA</name>
<keyword evidence="2" id="KW-1133">Transmembrane helix</keyword>
<protein>
    <submittedName>
        <fullName evidence="6">Uncharacterized protein</fullName>
    </submittedName>
</protein>
<dbReference type="GO" id="GO:0004222">
    <property type="term" value="F:metalloendopeptidase activity"/>
    <property type="evidence" value="ECO:0007669"/>
    <property type="project" value="InterPro"/>
</dbReference>
<feature type="active site" evidence="1">
    <location>
        <position position="372"/>
    </location>
</feature>
<evidence type="ECO:0000259" key="5">
    <source>
        <dbReference type="PROSITE" id="PS50215"/>
    </source>
</evidence>
<feature type="domain" description="Peptidase M12B" evidence="5">
    <location>
        <begin position="193"/>
        <end position="437"/>
    </location>
</feature>
<dbReference type="Pfam" id="PF00200">
    <property type="entry name" value="Disintegrin"/>
    <property type="match status" value="1"/>
</dbReference>
<dbReference type="EMBL" id="JAQMWT010000443">
    <property type="protein sequence ID" value="KAJ8601191.1"/>
    <property type="molecule type" value="Genomic_DNA"/>
</dbReference>
<feature type="transmembrane region" description="Helical" evidence="2">
    <location>
        <begin position="729"/>
        <end position="747"/>
    </location>
</feature>
<feature type="binding site" evidence="1">
    <location>
        <position position="381"/>
    </location>
    <ligand>
        <name>Zn(2+)</name>
        <dbReference type="ChEBI" id="CHEBI:29105"/>
        <note>catalytic</note>
    </ligand>
</feature>
<dbReference type="PANTHER" id="PTHR11905">
    <property type="entry name" value="ADAM A DISINTEGRIN AND METALLOPROTEASE DOMAIN"/>
    <property type="match status" value="1"/>
</dbReference>
<dbReference type="SMART" id="SM00050">
    <property type="entry name" value="DISIN"/>
    <property type="match status" value="1"/>
</dbReference>